<accession>A0ABR3WZI9</accession>
<protein>
    <recommendedName>
        <fullName evidence="1">Clr5 domain-containing protein</fullName>
    </recommendedName>
</protein>
<dbReference type="Proteomes" id="UP001583177">
    <property type="component" value="Unassembled WGS sequence"/>
</dbReference>
<comment type="caution">
    <text evidence="2">The sequence shown here is derived from an EMBL/GenBank/DDBJ whole genome shotgun (WGS) entry which is preliminary data.</text>
</comment>
<dbReference type="EMBL" id="JAWRVE010000042">
    <property type="protein sequence ID" value="KAL1869118.1"/>
    <property type="molecule type" value="Genomic_DNA"/>
</dbReference>
<dbReference type="InterPro" id="IPR025676">
    <property type="entry name" value="Clr5_dom"/>
</dbReference>
<organism evidence="2 3">
    <name type="scientific">Diaporthe australafricana</name>
    <dbReference type="NCBI Taxonomy" id="127596"/>
    <lineage>
        <taxon>Eukaryota</taxon>
        <taxon>Fungi</taxon>
        <taxon>Dikarya</taxon>
        <taxon>Ascomycota</taxon>
        <taxon>Pezizomycotina</taxon>
        <taxon>Sordariomycetes</taxon>
        <taxon>Sordariomycetidae</taxon>
        <taxon>Diaporthales</taxon>
        <taxon>Diaporthaceae</taxon>
        <taxon>Diaporthe</taxon>
    </lineage>
</organism>
<gene>
    <name evidence="2" type="ORF">Daus18300_005654</name>
</gene>
<name>A0ABR3WZI9_9PEZI</name>
<dbReference type="Pfam" id="PF14420">
    <property type="entry name" value="Clr5"/>
    <property type="match status" value="1"/>
</dbReference>
<feature type="domain" description="Clr5" evidence="1">
    <location>
        <begin position="1"/>
        <end position="45"/>
    </location>
</feature>
<evidence type="ECO:0000313" key="2">
    <source>
        <dbReference type="EMBL" id="KAL1869118.1"/>
    </source>
</evidence>
<reference evidence="2 3" key="1">
    <citation type="journal article" date="2024" name="IMA Fungus">
        <title>IMA Genome - F19 : A genome assembly and annotation guide to empower mycologists, including annotated draft genome sequences of Ceratocystis pirilliformis, Diaporthe australafricana, Fusarium ophioides, Paecilomyces lecythidis, and Sporothrix stenoceras.</title>
        <authorList>
            <person name="Aylward J."/>
            <person name="Wilson A.M."/>
            <person name="Visagie C.M."/>
            <person name="Spraker J."/>
            <person name="Barnes I."/>
            <person name="Buitendag C."/>
            <person name="Ceriani C."/>
            <person name="Del Mar Angel L."/>
            <person name="du Plessis D."/>
            <person name="Fuchs T."/>
            <person name="Gasser K."/>
            <person name="Kramer D."/>
            <person name="Li W."/>
            <person name="Munsamy K."/>
            <person name="Piso A."/>
            <person name="Price J.L."/>
            <person name="Sonnekus B."/>
            <person name="Thomas C."/>
            <person name="van der Nest A."/>
            <person name="van Dijk A."/>
            <person name="van Heerden A."/>
            <person name="van Vuuren N."/>
            <person name="Yilmaz N."/>
            <person name="Duong T.A."/>
            <person name="van der Merwe N.A."/>
            <person name="Wingfield M.J."/>
            <person name="Wingfield B.D."/>
        </authorList>
    </citation>
    <scope>NUCLEOTIDE SEQUENCE [LARGE SCALE GENOMIC DNA]</scope>
    <source>
        <strain evidence="2 3">CMW 18300</strain>
    </source>
</reference>
<proteinExistence type="predicted"/>
<evidence type="ECO:0000313" key="3">
    <source>
        <dbReference type="Proteomes" id="UP001583177"/>
    </source>
</evidence>
<evidence type="ECO:0000259" key="1">
    <source>
        <dbReference type="Pfam" id="PF14420"/>
    </source>
</evidence>
<sequence>MDENKTLSEVREYMRKEHKFTASWVYPQAKAKMFKTRFIRWGWRKHIKLIAGLDPKDVRGAQQEDSVRPGTQVRLANGQVVDTDRLQRHLRRKRVYAMVPLSAAVSPPDSHRTTEAVFAYTRTYVFGRHEGEISSLTEALSILTIDQPSTGRWFSFTTGIKEAMKQGNFAQALVRMRTAPDEIAAMFHSHPSTLICNIFMLIVQLNQYPEATGPDSTQFRVLLKSLLQYAASLGFSGSLSLPSSHPLPHLMQSLATVPHTDLSEVAIRAWKVTCQAWAAMAFGDSFSAIGSKSLSTWLRAGDNGELDGMWFFKLIEGLIDEKQAAYEQLFGQSDYRYLEGLQSKAELLSFIVMARGKSCYRDPRIRS</sequence>
<keyword evidence="3" id="KW-1185">Reference proteome</keyword>